<dbReference type="RefSeq" id="XP_010942621.1">
    <property type="nucleotide sequence ID" value="XM_010944319.3"/>
</dbReference>
<keyword evidence="6" id="KW-1185">Reference proteome</keyword>
<reference evidence="7" key="1">
    <citation type="submission" date="2025-08" db="UniProtKB">
        <authorList>
            <consortium name="RefSeq"/>
        </authorList>
    </citation>
    <scope>IDENTIFICATION</scope>
</reference>
<keyword evidence="1" id="KW-0479">Metal-binding</keyword>
<dbReference type="InterPro" id="IPR039391">
    <property type="entry name" value="Phytocyanin-like"/>
</dbReference>
<evidence type="ECO:0000256" key="2">
    <source>
        <dbReference type="ARBA" id="ARBA00023180"/>
    </source>
</evidence>
<protein>
    <submittedName>
        <fullName evidence="7">Mavicyanin</fullName>
    </submittedName>
</protein>
<sequence>MAGCTSIALAALLLMSCATWGSATKYTVGDSSGWTTNVNYNTWTSGKDFIVGDSLLFNFATGAHTVTGVSSSDYNSCSSSNAISSVTNGPATIELNTTGTRYYICAIAGHCNLGMKLEVTVRSSSPGSPSTPPPPPSSTTPTASPPPPTTTGNNSAAPAGLVPASAMVSLTGLVVLLF</sequence>
<dbReference type="Pfam" id="PF02298">
    <property type="entry name" value="Cu_bind_like"/>
    <property type="match status" value="1"/>
</dbReference>
<evidence type="ECO:0000313" key="6">
    <source>
        <dbReference type="Proteomes" id="UP000504607"/>
    </source>
</evidence>
<dbReference type="AlphaFoldDB" id="A0A6I9SN39"/>
<evidence type="ECO:0000313" key="7">
    <source>
        <dbReference type="RefSeq" id="XP_010942621.1"/>
    </source>
</evidence>
<dbReference type="GO" id="GO:0009055">
    <property type="term" value="F:electron transfer activity"/>
    <property type="evidence" value="ECO:0007669"/>
    <property type="project" value="InterPro"/>
</dbReference>
<feature type="compositionally biased region" description="Pro residues" evidence="3">
    <location>
        <begin position="129"/>
        <end position="149"/>
    </location>
</feature>
<proteinExistence type="predicted"/>
<dbReference type="GeneID" id="105060552"/>
<keyword evidence="2" id="KW-0325">Glycoprotein</keyword>
<dbReference type="PANTHER" id="PTHR33021:SF193">
    <property type="entry name" value="OS06G0218600 PROTEIN"/>
    <property type="match status" value="1"/>
</dbReference>
<dbReference type="Gene3D" id="2.60.40.420">
    <property type="entry name" value="Cupredoxins - blue copper proteins"/>
    <property type="match status" value="1"/>
</dbReference>
<feature type="region of interest" description="Disordered" evidence="3">
    <location>
        <begin position="121"/>
        <end position="157"/>
    </location>
</feature>
<gene>
    <name evidence="7" type="primary">LOC105060552</name>
</gene>
<dbReference type="InterPro" id="IPR008972">
    <property type="entry name" value="Cupredoxin"/>
</dbReference>
<dbReference type="InParanoid" id="A0A6I9SN39"/>
<dbReference type="KEGG" id="egu:105060552"/>
<dbReference type="FunFam" id="2.60.40.420:FF:000003">
    <property type="entry name" value="Blue copper"/>
    <property type="match status" value="1"/>
</dbReference>
<dbReference type="InterPro" id="IPR003245">
    <property type="entry name" value="Phytocyanin_dom"/>
</dbReference>
<feature type="chain" id="PRO_5026778270" evidence="4">
    <location>
        <begin position="24"/>
        <end position="178"/>
    </location>
</feature>
<dbReference type="GO" id="GO:0005886">
    <property type="term" value="C:plasma membrane"/>
    <property type="evidence" value="ECO:0007669"/>
    <property type="project" value="TreeGrafter"/>
</dbReference>
<accession>A0A6I9SN39</accession>
<dbReference type="PROSITE" id="PS51485">
    <property type="entry name" value="PHYTOCYANIN"/>
    <property type="match status" value="1"/>
</dbReference>
<dbReference type="CDD" id="cd04216">
    <property type="entry name" value="Phytocyanin"/>
    <property type="match status" value="1"/>
</dbReference>
<organism evidence="6 7">
    <name type="scientific">Elaeis guineensis var. tenera</name>
    <name type="common">Oil palm</name>
    <dbReference type="NCBI Taxonomy" id="51953"/>
    <lineage>
        <taxon>Eukaryota</taxon>
        <taxon>Viridiplantae</taxon>
        <taxon>Streptophyta</taxon>
        <taxon>Embryophyta</taxon>
        <taxon>Tracheophyta</taxon>
        <taxon>Spermatophyta</taxon>
        <taxon>Magnoliopsida</taxon>
        <taxon>Liliopsida</taxon>
        <taxon>Arecaceae</taxon>
        <taxon>Arecoideae</taxon>
        <taxon>Cocoseae</taxon>
        <taxon>Elaeidinae</taxon>
        <taxon>Elaeis</taxon>
    </lineage>
</organism>
<evidence type="ECO:0000259" key="5">
    <source>
        <dbReference type="PROSITE" id="PS51485"/>
    </source>
</evidence>
<dbReference type="SUPFAM" id="SSF49503">
    <property type="entry name" value="Cupredoxins"/>
    <property type="match status" value="1"/>
</dbReference>
<keyword evidence="4" id="KW-0732">Signal</keyword>
<evidence type="ECO:0000256" key="1">
    <source>
        <dbReference type="ARBA" id="ARBA00022723"/>
    </source>
</evidence>
<dbReference type="GO" id="GO:0046872">
    <property type="term" value="F:metal ion binding"/>
    <property type="evidence" value="ECO:0007669"/>
    <property type="project" value="UniProtKB-KW"/>
</dbReference>
<name>A0A6I9SN39_ELAGV</name>
<evidence type="ECO:0000256" key="3">
    <source>
        <dbReference type="SAM" id="MobiDB-lite"/>
    </source>
</evidence>
<feature type="domain" description="Phytocyanin" evidence="5">
    <location>
        <begin position="24"/>
        <end position="123"/>
    </location>
</feature>
<evidence type="ECO:0000256" key="4">
    <source>
        <dbReference type="SAM" id="SignalP"/>
    </source>
</evidence>
<dbReference type="PANTHER" id="PTHR33021">
    <property type="entry name" value="BLUE COPPER PROTEIN"/>
    <property type="match status" value="1"/>
</dbReference>
<dbReference type="OrthoDB" id="206968at2759"/>
<dbReference type="Proteomes" id="UP000504607">
    <property type="component" value="Unplaced"/>
</dbReference>
<feature type="signal peptide" evidence="4">
    <location>
        <begin position="1"/>
        <end position="23"/>
    </location>
</feature>